<protein>
    <submittedName>
        <fullName evidence="2">Uncharacterized protein</fullName>
    </submittedName>
</protein>
<dbReference type="AlphaFoldDB" id="K3WJL1"/>
<name>K3WJL1_GLOUD</name>
<reference evidence="3" key="1">
    <citation type="journal article" date="2010" name="Genome Biol.">
        <title>Genome sequence of the necrotrophic plant pathogen Pythium ultimum reveals original pathogenicity mechanisms and effector repertoire.</title>
        <authorList>
            <person name="Levesque C.A."/>
            <person name="Brouwer H."/>
            <person name="Cano L."/>
            <person name="Hamilton J.P."/>
            <person name="Holt C."/>
            <person name="Huitema E."/>
            <person name="Raffaele S."/>
            <person name="Robideau G.P."/>
            <person name="Thines M."/>
            <person name="Win J."/>
            <person name="Zerillo M.M."/>
            <person name="Beakes G.W."/>
            <person name="Boore J.L."/>
            <person name="Busam D."/>
            <person name="Dumas B."/>
            <person name="Ferriera S."/>
            <person name="Fuerstenberg S.I."/>
            <person name="Gachon C.M."/>
            <person name="Gaulin E."/>
            <person name="Govers F."/>
            <person name="Grenville-Briggs L."/>
            <person name="Horner N."/>
            <person name="Hostetler J."/>
            <person name="Jiang R.H."/>
            <person name="Johnson J."/>
            <person name="Krajaejun T."/>
            <person name="Lin H."/>
            <person name="Meijer H.J."/>
            <person name="Moore B."/>
            <person name="Morris P."/>
            <person name="Phuntmart V."/>
            <person name="Puiu D."/>
            <person name="Shetty J."/>
            <person name="Stajich J.E."/>
            <person name="Tripathy S."/>
            <person name="Wawra S."/>
            <person name="van West P."/>
            <person name="Whitty B.R."/>
            <person name="Coutinho P.M."/>
            <person name="Henrissat B."/>
            <person name="Martin F."/>
            <person name="Thomas P.D."/>
            <person name="Tyler B.M."/>
            <person name="De Vries R.P."/>
            <person name="Kamoun S."/>
            <person name="Yandell M."/>
            <person name="Tisserat N."/>
            <person name="Buell C.R."/>
        </authorList>
    </citation>
    <scope>NUCLEOTIDE SEQUENCE</scope>
    <source>
        <strain evidence="3">DAOM:BR144</strain>
    </source>
</reference>
<dbReference type="EMBL" id="GL376564">
    <property type="status" value="NOT_ANNOTATED_CDS"/>
    <property type="molecule type" value="Genomic_DNA"/>
</dbReference>
<dbReference type="InParanoid" id="K3WJL1"/>
<dbReference type="VEuPathDB" id="FungiDB:PYU1_G005142"/>
<evidence type="ECO:0000313" key="2">
    <source>
        <dbReference type="EnsemblProtists" id="PYU1_T005153"/>
    </source>
</evidence>
<proteinExistence type="predicted"/>
<evidence type="ECO:0000313" key="3">
    <source>
        <dbReference type="Proteomes" id="UP000019132"/>
    </source>
</evidence>
<keyword evidence="3" id="KW-1185">Reference proteome</keyword>
<reference evidence="2" key="3">
    <citation type="submission" date="2015-02" db="UniProtKB">
        <authorList>
            <consortium name="EnsemblProtists"/>
        </authorList>
    </citation>
    <scope>IDENTIFICATION</scope>
    <source>
        <strain evidence="2">DAOM BR144</strain>
    </source>
</reference>
<dbReference type="HOGENOM" id="CLU_087776_1_0_1"/>
<sequence>MLKQPPGSELPPSPPDPGVASPLNFKEAVRDKSSDKHGDDEFDEWVKRHTKIAERPWKVKDDENLRLMVPAEEEALAAWAMGALVLDAPPAFLVCTHTFAQRVAFLNFFEAHLEGVIAAVIPPHVRMPKHVAEKTLLAQLAISEKDTLLPNVPKLLVPSLYLRSSTSPGIHGPLRPFSINCMH</sequence>
<reference evidence="3" key="2">
    <citation type="submission" date="2010-04" db="EMBL/GenBank/DDBJ databases">
        <authorList>
            <person name="Buell R."/>
            <person name="Hamilton J."/>
            <person name="Hostetler J."/>
        </authorList>
    </citation>
    <scope>NUCLEOTIDE SEQUENCE [LARGE SCALE GENOMIC DNA]</scope>
    <source>
        <strain evidence="3">DAOM:BR144</strain>
    </source>
</reference>
<feature type="region of interest" description="Disordered" evidence="1">
    <location>
        <begin position="1"/>
        <end position="23"/>
    </location>
</feature>
<feature type="compositionally biased region" description="Pro residues" evidence="1">
    <location>
        <begin position="8"/>
        <end position="17"/>
    </location>
</feature>
<dbReference type="EnsemblProtists" id="PYU1_T005153">
    <property type="protein sequence ID" value="PYU1_T005153"/>
    <property type="gene ID" value="PYU1_G005142"/>
</dbReference>
<accession>K3WJL1</accession>
<organism evidence="2 3">
    <name type="scientific">Globisporangium ultimum (strain ATCC 200006 / CBS 805.95 / DAOM BR144)</name>
    <name type="common">Pythium ultimum</name>
    <dbReference type="NCBI Taxonomy" id="431595"/>
    <lineage>
        <taxon>Eukaryota</taxon>
        <taxon>Sar</taxon>
        <taxon>Stramenopiles</taxon>
        <taxon>Oomycota</taxon>
        <taxon>Peronosporomycetes</taxon>
        <taxon>Pythiales</taxon>
        <taxon>Pythiaceae</taxon>
        <taxon>Globisporangium</taxon>
    </lineage>
</organism>
<evidence type="ECO:0000256" key="1">
    <source>
        <dbReference type="SAM" id="MobiDB-lite"/>
    </source>
</evidence>
<dbReference type="Proteomes" id="UP000019132">
    <property type="component" value="Unassembled WGS sequence"/>
</dbReference>
<dbReference type="eggNOG" id="ENOG502SRCE">
    <property type="taxonomic scope" value="Eukaryota"/>
</dbReference>